<dbReference type="AlphaFoldDB" id="A0AB39WB64"/>
<dbReference type="RefSeq" id="WP_369769528.1">
    <property type="nucleotide sequence ID" value="NZ_CP165626.1"/>
</dbReference>
<feature type="domain" description="Glycosyltransferase 2-like" evidence="1">
    <location>
        <begin position="14"/>
        <end position="124"/>
    </location>
</feature>
<organism evidence="2">
    <name type="scientific">Flavobacterium sp. WC2416</name>
    <dbReference type="NCBI Taxonomy" id="3234141"/>
    <lineage>
        <taxon>Bacteria</taxon>
        <taxon>Pseudomonadati</taxon>
        <taxon>Bacteroidota</taxon>
        <taxon>Flavobacteriia</taxon>
        <taxon>Flavobacteriales</taxon>
        <taxon>Flavobacteriaceae</taxon>
        <taxon>Flavobacterium</taxon>
    </lineage>
</organism>
<dbReference type="EC" id="2.4.-.-" evidence="2"/>
<accession>A0AB39WB64</accession>
<name>A0AB39WB64_9FLAO</name>
<dbReference type="PANTHER" id="PTHR43685">
    <property type="entry name" value="GLYCOSYLTRANSFERASE"/>
    <property type="match status" value="1"/>
</dbReference>
<proteinExistence type="predicted"/>
<dbReference type="InterPro" id="IPR050834">
    <property type="entry name" value="Glycosyltransf_2"/>
</dbReference>
<dbReference type="InterPro" id="IPR001173">
    <property type="entry name" value="Glyco_trans_2-like"/>
</dbReference>
<dbReference type="SUPFAM" id="SSF53448">
    <property type="entry name" value="Nucleotide-diphospho-sugar transferases"/>
    <property type="match status" value="1"/>
</dbReference>
<evidence type="ECO:0000259" key="1">
    <source>
        <dbReference type="Pfam" id="PF00535"/>
    </source>
</evidence>
<reference evidence="2" key="1">
    <citation type="submission" date="2024-07" db="EMBL/GenBank/DDBJ databases">
        <authorList>
            <person name="Biller S.J."/>
        </authorList>
    </citation>
    <scope>NUCLEOTIDE SEQUENCE</scope>
    <source>
        <strain evidence="2">WC2416</strain>
    </source>
</reference>
<protein>
    <submittedName>
        <fullName evidence="2">Glycosyltransferase</fullName>
        <ecNumber evidence="2">2.4.-.-</ecNumber>
    </submittedName>
</protein>
<dbReference type="InterPro" id="IPR029044">
    <property type="entry name" value="Nucleotide-diphossugar_trans"/>
</dbReference>
<gene>
    <name evidence="2" type="ORF">AB3G39_15525</name>
</gene>
<evidence type="ECO:0000313" key="2">
    <source>
        <dbReference type="EMBL" id="XDU98556.1"/>
    </source>
</evidence>
<dbReference type="PANTHER" id="PTHR43685:SF2">
    <property type="entry name" value="GLYCOSYLTRANSFERASE 2-LIKE DOMAIN-CONTAINING PROTEIN"/>
    <property type="match status" value="1"/>
</dbReference>
<keyword evidence="2" id="KW-0328">Glycosyltransferase</keyword>
<dbReference type="Gene3D" id="3.90.550.10">
    <property type="entry name" value="Spore Coat Polysaccharide Biosynthesis Protein SpsA, Chain A"/>
    <property type="match status" value="1"/>
</dbReference>
<sequence length="285" mass="32916">MPENYNNRNIPLLSIVISCYNDAAYIEKAVASALNQTYSNKEIIVVDDGSNAETKAVLKKLEPVITKLITQENQGQSIARNNGIRKANGEYILNLDSDDFFEISFCEKAISQFQKEEQITLVTCNVNRFNKKGTIDVFFPNGGALNNFLFSNSAMGSSMFKRKDWELCGGYEEKLPILGLEDWEFYIQILKFGGYAYVIEEILFNYQVRENSTTDRIREVRLDKFKHIIMKHKELYSANFEALVENLFNQIKREQSEKIKNTERIDFKIGKAILKPLRWVKSVLK</sequence>
<dbReference type="EMBL" id="CP165626">
    <property type="protein sequence ID" value="XDU98556.1"/>
    <property type="molecule type" value="Genomic_DNA"/>
</dbReference>
<keyword evidence="2" id="KW-0808">Transferase</keyword>
<dbReference type="GO" id="GO:0016757">
    <property type="term" value="F:glycosyltransferase activity"/>
    <property type="evidence" value="ECO:0007669"/>
    <property type="project" value="UniProtKB-KW"/>
</dbReference>
<dbReference type="Pfam" id="PF00535">
    <property type="entry name" value="Glycos_transf_2"/>
    <property type="match status" value="1"/>
</dbReference>